<gene>
    <name evidence="3" type="ORF">ACFOSH_24875</name>
</gene>
<keyword evidence="2" id="KW-0812">Transmembrane</keyword>
<name>A0ABV7P2L0_9PSEU</name>
<evidence type="ECO:0000256" key="2">
    <source>
        <dbReference type="SAM" id="Phobius"/>
    </source>
</evidence>
<feature type="region of interest" description="Disordered" evidence="1">
    <location>
        <begin position="207"/>
        <end position="226"/>
    </location>
</feature>
<feature type="transmembrane region" description="Helical" evidence="2">
    <location>
        <begin position="39"/>
        <end position="58"/>
    </location>
</feature>
<proteinExistence type="predicted"/>
<reference evidence="4" key="1">
    <citation type="journal article" date="2019" name="Int. J. Syst. Evol. Microbiol.">
        <title>The Global Catalogue of Microorganisms (GCM) 10K type strain sequencing project: providing services to taxonomists for standard genome sequencing and annotation.</title>
        <authorList>
            <consortium name="The Broad Institute Genomics Platform"/>
            <consortium name="The Broad Institute Genome Sequencing Center for Infectious Disease"/>
            <person name="Wu L."/>
            <person name="Ma J."/>
        </authorList>
    </citation>
    <scope>NUCLEOTIDE SEQUENCE [LARGE SCALE GENOMIC DNA]</scope>
    <source>
        <strain evidence="4">CGMCC 4.7676</strain>
    </source>
</reference>
<comment type="caution">
    <text evidence="3">The sequence shown here is derived from an EMBL/GenBank/DDBJ whole genome shotgun (WGS) entry which is preliminary data.</text>
</comment>
<dbReference type="EMBL" id="JBHRWK010000038">
    <property type="protein sequence ID" value="MFC3452683.1"/>
    <property type="molecule type" value="Genomic_DNA"/>
</dbReference>
<evidence type="ECO:0000313" key="3">
    <source>
        <dbReference type="EMBL" id="MFC3452683.1"/>
    </source>
</evidence>
<protein>
    <recommendedName>
        <fullName evidence="5">DUF3592 domain-containing protein</fullName>
    </recommendedName>
</protein>
<evidence type="ECO:0000256" key="1">
    <source>
        <dbReference type="SAM" id="MobiDB-lite"/>
    </source>
</evidence>
<keyword evidence="4" id="KW-1185">Reference proteome</keyword>
<dbReference type="RefSeq" id="WP_378241451.1">
    <property type="nucleotide sequence ID" value="NZ_JBHRWK010000038.1"/>
</dbReference>
<dbReference type="Proteomes" id="UP001595645">
    <property type="component" value="Unassembled WGS sequence"/>
</dbReference>
<evidence type="ECO:0000313" key="4">
    <source>
        <dbReference type="Proteomes" id="UP001595645"/>
    </source>
</evidence>
<sequence length="226" mass="23712">MRLHLGGPVPQSVIAVVQPVLVVASSLAGARLCAHSSRVLGGVLLGVGLLLWLTSILLAAPLGWVMAGAAATVIAAFAAWEGVNDAALSERGVRTSCTVLDIQTRRVPIRTYDGEQWSTTTDTYYDHRLACEGEREENVSLSYRAAGEGARLDVVYDPAGAVATQPADAVSDGTLSSWIGGASLLVAVGARVAGVVHDGRPFTGHIRRGRGRRPWQARLPEGARPS</sequence>
<organism evidence="3 4">
    <name type="scientific">Amycolatopsis speibonae</name>
    <dbReference type="NCBI Taxonomy" id="1450224"/>
    <lineage>
        <taxon>Bacteria</taxon>
        <taxon>Bacillati</taxon>
        <taxon>Actinomycetota</taxon>
        <taxon>Actinomycetes</taxon>
        <taxon>Pseudonocardiales</taxon>
        <taxon>Pseudonocardiaceae</taxon>
        <taxon>Amycolatopsis</taxon>
    </lineage>
</organism>
<accession>A0ABV7P2L0</accession>
<evidence type="ECO:0008006" key="5">
    <source>
        <dbReference type="Google" id="ProtNLM"/>
    </source>
</evidence>
<keyword evidence="2" id="KW-1133">Transmembrane helix</keyword>
<feature type="transmembrane region" description="Helical" evidence="2">
    <location>
        <begin position="12"/>
        <end position="32"/>
    </location>
</feature>
<feature type="transmembrane region" description="Helical" evidence="2">
    <location>
        <begin position="64"/>
        <end position="83"/>
    </location>
</feature>
<keyword evidence="2" id="KW-0472">Membrane</keyword>